<comment type="similarity">
    <text evidence="2">Belongs to the glycosyltransferase 29 family.</text>
</comment>
<evidence type="ECO:0000313" key="22">
    <source>
        <dbReference type="Proteomes" id="UP000327468"/>
    </source>
</evidence>
<dbReference type="GO" id="GO:0032580">
    <property type="term" value="C:Golgi cisterna membrane"/>
    <property type="evidence" value="ECO:0007669"/>
    <property type="project" value="UniProtKB-SubCell"/>
</dbReference>
<dbReference type="Pfam" id="PF00777">
    <property type="entry name" value="Glyco_transf_29"/>
    <property type="match status" value="1"/>
</dbReference>
<comment type="catalytic activity">
    <reaction evidence="16">
        <text>a beta-D-galactoside + CMP-N-acetyl-beta-neuraminate = an N-acetyl-alpha-neuraminyl-(2-&gt;6)-beta-D-galactosyl derivative + CMP + H(+)</text>
        <dbReference type="Rhea" id="RHEA:52104"/>
        <dbReference type="ChEBI" id="CHEBI:15378"/>
        <dbReference type="ChEBI" id="CHEBI:28034"/>
        <dbReference type="ChEBI" id="CHEBI:57812"/>
        <dbReference type="ChEBI" id="CHEBI:60377"/>
        <dbReference type="ChEBI" id="CHEBI:136398"/>
        <dbReference type="EC" id="2.4.3.1"/>
    </reaction>
</comment>
<keyword evidence="11" id="KW-1015">Disulfide bond</keyword>
<comment type="function">
    <text evidence="18">Transfers sialic acid from the donor of substrate CMP-sialic acid to galactose containing acceptor substrates.</text>
</comment>
<evidence type="ECO:0000256" key="13">
    <source>
        <dbReference type="ARBA" id="ARBA00030410"/>
    </source>
</evidence>
<keyword evidence="4" id="KW-0328">Glycosyltransferase</keyword>
<feature type="transmembrane region" description="Helical" evidence="20">
    <location>
        <begin position="47"/>
        <end position="64"/>
    </location>
</feature>
<evidence type="ECO:0000256" key="16">
    <source>
        <dbReference type="ARBA" id="ARBA00034249"/>
    </source>
</evidence>
<comment type="caution">
    <text evidence="21">The sequence shown here is derived from an EMBL/GenBank/DDBJ whole genome shotgun (WGS) entry which is preliminary data.</text>
</comment>
<evidence type="ECO:0000256" key="9">
    <source>
        <dbReference type="ARBA" id="ARBA00023034"/>
    </source>
</evidence>
<dbReference type="EMBL" id="VFJC01000003">
    <property type="protein sequence ID" value="KAB5584418.1"/>
    <property type="molecule type" value="Genomic_DNA"/>
</dbReference>
<dbReference type="EC" id="2.4.3.1" evidence="17"/>
<evidence type="ECO:0000313" key="21">
    <source>
        <dbReference type="EMBL" id="KAB5584418.1"/>
    </source>
</evidence>
<evidence type="ECO:0000256" key="11">
    <source>
        <dbReference type="ARBA" id="ARBA00023157"/>
    </source>
</evidence>
<keyword evidence="22" id="KW-1185">Reference proteome</keyword>
<dbReference type="InterPro" id="IPR038578">
    <property type="entry name" value="GT29-like_sf"/>
</dbReference>
<dbReference type="Gene3D" id="3.90.1480.20">
    <property type="entry name" value="Glycosyl transferase family 29"/>
    <property type="match status" value="1"/>
</dbReference>
<keyword evidence="9" id="KW-0333">Golgi apparatus</keyword>
<evidence type="ECO:0000256" key="20">
    <source>
        <dbReference type="SAM" id="Phobius"/>
    </source>
</evidence>
<dbReference type="AlphaFoldDB" id="A0A5N5PZG6"/>
<evidence type="ECO:0000256" key="8">
    <source>
        <dbReference type="ARBA" id="ARBA00022989"/>
    </source>
</evidence>
<evidence type="ECO:0000256" key="2">
    <source>
        <dbReference type="ARBA" id="ARBA00006003"/>
    </source>
</evidence>
<evidence type="ECO:0000256" key="17">
    <source>
        <dbReference type="ARBA" id="ARBA00034329"/>
    </source>
</evidence>
<dbReference type="FunFam" id="3.90.1480.20:FF:000010">
    <property type="entry name" value="ST6 beta-galactoside alpha-2,6-sialyltransferase 2"/>
    <property type="match status" value="1"/>
</dbReference>
<dbReference type="PANTHER" id="PTHR46059">
    <property type="entry name" value="BETA-GALACTOSIDE ALPHA-2,6-SIALYLTRANSFERASE"/>
    <property type="match status" value="1"/>
</dbReference>
<evidence type="ECO:0000256" key="1">
    <source>
        <dbReference type="ARBA" id="ARBA00004447"/>
    </source>
</evidence>
<evidence type="ECO:0000256" key="5">
    <source>
        <dbReference type="ARBA" id="ARBA00022679"/>
    </source>
</evidence>
<dbReference type="InterPro" id="IPR001675">
    <property type="entry name" value="Glyco_trans_29"/>
</dbReference>
<evidence type="ECO:0000256" key="12">
    <source>
        <dbReference type="ARBA" id="ARBA00023180"/>
    </source>
</evidence>
<comment type="subcellular location">
    <subcellularLocation>
        <location evidence="1">Golgi apparatus</location>
        <location evidence="1">Golgi stack membrane</location>
        <topology evidence="1">Single-pass type II membrane protein</topology>
    </subcellularLocation>
</comment>
<feature type="compositionally biased region" description="Basic and acidic residues" evidence="19">
    <location>
        <begin position="90"/>
        <end position="99"/>
    </location>
</feature>
<protein>
    <recommendedName>
        <fullName evidence="3">Beta-galactoside alpha-2,6-sialyltransferase 2</fullName>
        <ecNumber evidence="17">2.4.3.1</ecNumber>
    </recommendedName>
    <alternativeName>
        <fullName evidence="14">CMP-N-acetylneuraminate-beta-galactosamide-alpha-2,6-sialyltransferase 2</fullName>
    </alternativeName>
    <alternativeName>
        <fullName evidence="13">ST6Gal II</fullName>
    </alternativeName>
    <alternativeName>
        <fullName evidence="15">Sialyltransferase 2</fullName>
    </alternativeName>
</protein>
<keyword evidence="7" id="KW-0735">Signal-anchor</keyword>
<keyword evidence="5" id="KW-0808">Transferase</keyword>
<dbReference type="GO" id="GO:0097503">
    <property type="term" value="P:sialylation"/>
    <property type="evidence" value="ECO:0007669"/>
    <property type="project" value="TreeGrafter"/>
</dbReference>
<keyword evidence="8 20" id="KW-1133">Transmembrane helix</keyword>
<dbReference type="GO" id="GO:0003835">
    <property type="term" value="F:beta-galactoside alpha-2,6-sialyltransferase activity"/>
    <property type="evidence" value="ECO:0007669"/>
    <property type="project" value="UniProtKB-EC"/>
</dbReference>
<evidence type="ECO:0000256" key="15">
    <source>
        <dbReference type="ARBA" id="ARBA00032076"/>
    </source>
</evidence>
<organism evidence="21 22">
    <name type="scientific">Pangasianodon hypophthalmus</name>
    <name type="common">Striped catfish</name>
    <name type="synonym">Helicophagus hypophthalmus</name>
    <dbReference type="NCBI Taxonomy" id="310915"/>
    <lineage>
        <taxon>Eukaryota</taxon>
        <taxon>Metazoa</taxon>
        <taxon>Chordata</taxon>
        <taxon>Craniata</taxon>
        <taxon>Vertebrata</taxon>
        <taxon>Euteleostomi</taxon>
        <taxon>Actinopterygii</taxon>
        <taxon>Neopterygii</taxon>
        <taxon>Teleostei</taxon>
        <taxon>Ostariophysi</taxon>
        <taxon>Siluriformes</taxon>
        <taxon>Pangasiidae</taxon>
        <taxon>Pangasianodon</taxon>
    </lineage>
</organism>
<evidence type="ECO:0000256" key="10">
    <source>
        <dbReference type="ARBA" id="ARBA00023136"/>
    </source>
</evidence>
<keyword evidence="12" id="KW-0325">Glycoprotein</keyword>
<feature type="region of interest" description="Disordered" evidence="19">
    <location>
        <begin position="90"/>
        <end position="115"/>
    </location>
</feature>
<evidence type="ECO:0000256" key="18">
    <source>
        <dbReference type="ARBA" id="ARBA00060076"/>
    </source>
</evidence>
<proteinExistence type="inferred from homology"/>
<keyword evidence="6 20" id="KW-0812">Transmembrane</keyword>
<evidence type="ECO:0000256" key="6">
    <source>
        <dbReference type="ARBA" id="ARBA00022692"/>
    </source>
</evidence>
<evidence type="ECO:0000256" key="14">
    <source>
        <dbReference type="ARBA" id="ARBA00030509"/>
    </source>
</evidence>
<evidence type="ECO:0000256" key="19">
    <source>
        <dbReference type="SAM" id="MobiDB-lite"/>
    </source>
</evidence>
<sequence length="451" mass="51836">MCFALTRVPFFKGNEKEIHTGMIHDNLNPEASLAWQYMMKKKKHQKLFLVGVVAWALLSFIFFFQSTDSNLIFFRASVVSTSALGNKRPIDAPRVENKASTEQPKQKDRRRSRAIIPPVMQQNSSLDESWVDKVVRGLWMGWASSDMLSSDLRKAKKDYTAINLYRVTYTGYWKKQRDKKNLLCQLKQHKLLRTLTGSEEPFVSLGWQKLVPRQPLEEAISGPYRTCAVVSSAGAILNSSLGREIDSHDAVLRFNAAPTEGYENDVGSKTTIRVINSQIMADPQHRFADSHLYKNITLVAWDPGPYSGNLEKWYKSPDHDLFTAYIEHRKRSPSQHFYILHPGFLWNLWDILQSNTEENVHPNPPSSGFIGIILMMSICKNLDVYEFIPSKRHTTLCHYYEQYHDFACTLGAYHPLFYEKLLIRRMSTVSLDELKTKGKVTLPGFSQIKCT</sequence>
<reference evidence="21 22" key="1">
    <citation type="submission" date="2019-06" db="EMBL/GenBank/DDBJ databases">
        <title>A chromosome-scale genome assembly of the striped catfish, Pangasianodon hypophthalmus.</title>
        <authorList>
            <person name="Wen M."/>
            <person name="Zahm M."/>
            <person name="Roques C."/>
            <person name="Cabau C."/>
            <person name="Klopp C."/>
            <person name="Donnadieu C."/>
            <person name="Jouanno E."/>
            <person name="Avarre J.-C."/>
            <person name="Campet M."/>
            <person name="Ha T.T.T."/>
            <person name="Dugue R."/>
            <person name="Lampietro C."/>
            <person name="Louis A."/>
            <person name="Herpin A."/>
            <person name="Echchiki A."/>
            <person name="Berthelot C."/>
            <person name="Parey E."/>
            <person name="Roest-Crollius H."/>
            <person name="Braasch I."/>
            <person name="Postlethwait J."/>
            <person name="Bobe J."/>
            <person name="Montfort J."/>
            <person name="Bouchez O."/>
            <person name="Begum T."/>
            <person name="Schartl M."/>
            <person name="Guiguen Y."/>
        </authorList>
    </citation>
    <scope>NUCLEOTIDE SEQUENCE [LARGE SCALE GENOMIC DNA]</scope>
    <source>
        <strain evidence="21 22">Indonesia</strain>
        <tissue evidence="21">Blood</tissue>
    </source>
</reference>
<name>A0A5N5PZG6_PANHP</name>
<dbReference type="Proteomes" id="UP000327468">
    <property type="component" value="Chromosome 2"/>
</dbReference>
<evidence type="ECO:0000256" key="7">
    <source>
        <dbReference type="ARBA" id="ARBA00022968"/>
    </source>
</evidence>
<accession>A0A5N5PZG6</accession>
<evidence type="ECO:0000256" key="4">
    <source>
        <dbReference type="ARBA" id="ARBA00022676"/>
    </source>
</evidence>
<keyword evidence="10 20" id="KW-0472">Membrane</keyword>
<evidence type="ECO:0000256" key="3">
    <source>
        <dbReference type="ARBA" id="ARBA00020782"/>
    </source>
</evidence>
<dbReference type="PANTHER" id="PTHR46059:SF3">
    <property type="entry name" value="BETA-GALACTOSIDE ALPHA-2,6-SIALYLTRANSFERASE 2"/>
    <property type="match status" value="1"/>
</dbReference>
<gene>
    <name evidence="21" type="ORF">PHYPO_G00107310</name>
</gene>